<gene>
    <name evidence="19" type="primary">hpt</name>
    <name evidence="19" type="ORF">HMPREF0493_1578</name>
</gene>
<dbReference type="OrthoDB" id="9802824at2"/>
<dbReference type="GO" id="GO:0032263">
    <property type="term" value="P:GMP salvage"/>
    <property type="evidence" value="ECO:0007669"/>
    <property type="project" value="UniProtKB-UniPathway"/>
</dbReference>
<dbReference type="InterPro" id="IPR050408">
    <property type="entry name" value="HGPRT"/>
</dbReference>
<comment type="catalytic activity">
    <reaction evidence="14">
        <text>GMP + diphosphate = guanine + 5-phospho-alpha-D-ribose 1-diphosphate</text>
        <dbReference type="Rhea" id="RHEA:25424"/>
        <dbReference type="ChEBI" id="CHEBI:16235"/>
        <dbReference type="ChEBI" id="CHEBI:33019"/>
        <dbReference type="ChEBI" id="CHEBI:58017"/>
        <dbReference type="ChEBI" id="CHEBI:58115"/>
        <dbReference type="EC" id="2.4.2.8"/>
    </reaction>
    <physiologicalReaction direction="right-to-left" evidence="14">
        <dbReference type="Rhea" id="RHEA:25426"/>
    </physiologicalReaction>
</comment>
<dbReference type="GO" id="GO:0000166">
    <property type="term" value="F:nucleotide binding"/>
    <property type="evidence" value="ECO:0007669"/>
    <property type="project" value="UniProtKB-KW"/>
</dbReference>
<evidence type="ECO:0000256" key="8">
    <source>
        <dbReference type="ARBA" id="ARBA00022676"/>
    </source>
</evidence>
<dbReference type="GO" id="GO:0000287">
    <property type="term" value="F:magnesium ion binding"/>
    <property type="evidence" value="ECO:0007669"/>
    <property type="project" value="TreeGrafter"/>
</dbReference>
<comment type="function">
    <text evidence="2">Purine salvage pathway enzyme that catalyzes the transfer of the ribosyl-5-phosphate group from 5-phospho-alpha-D-ribose 1-diphosphate (PRPP) to the N9 position of the 6-oxopurines hypoxanthine and guanine to form the corresponding ribonucleotides IMP (inosine 5'-monophosphate) and GMP (guanosine 5'-monophosphate), with the release of PPi.</text>
</comment>
<keyword evidence="7 16" id="KW-0963">Cytoplasm</keyword>
<keyword evidence="9 16" id="KW-0808">Transferase</keyword>
<evidence type="ECO:0000256" key="15">
    <source>
        <dbReference type="ARBA" id="ARBA00049402"/>
    </source>
</evidence>
<evidence type="ECO:0000256" key="2">
    <source>
        <dbReference type="ARBA" id="ARBA00002049"/>
    </source>
</evidence>
<dbReference type="InterPro" id="IPR000836">
    <property type="entry name" value="PRTase_dom"/>
</dbReference>
<dbReference type="PANTHER" id="PTHR43340">
    <property type="entry name" value="HYPOXANTHINE-GUANINE PHOSPHORIBOSYLTRANSFERASE"/>
    <property type="match status" value="1"/>
</dbReference>
<dbReference type="GO" id="GO:0005829">
    <property type="term" value="C:cytosol"/>
    <property type="evidence" value="ECO:0007669"/>
    <property type="project" value="TreeGrafter"/>
</dbReference>
<sequence length="178" mass="20212">MNNDIEKILFNQEQLNKRMDELAQQLDKKYKDQQPIVIPVMNGAMIFAADMVKRLDFKLTVDPIKASSYAGTSSTGKVTVTQDIKSDVKGRPVLFMEDIIDTGRTLKYLSDLMKKRGAKSVETCCMLDKPETRVVDFHADYFGFTAPNAFLVGYGLDYNGLYRNLLYIGVLKKEVYSK</sequence>
<evidence type="ECO:0000313" key="19">
    <source>
        <dbReference type="EMBL" id="EFG54813.1"/>
    </source>
</evidence>
<dbReference type="GO" id="GO:0006178">
    <property type="term" value="P:guanine salvage"/>
    <property type="evidence" value="ECO:0007669"/>
    <property type="project" value="TreeGrafter"/>
</dbReference>
<keyword evidence="8 16" id="KW-0328">Glycosyltransferase</keyword>
<evidence type="ECO:0000256" key="11">
    <source>
        <dbReference type="ARBA" id="ARBA00022726"/>
    </source>
</evidence>
<reference evidence="19 20" key="1">
    <citation type="submission" date="2010-04" db="EMBL/GenBank/DDBJ databases">
        <authorList>
            <person name="Muzny D."/>
            <person name="Qin X."/>
            <person name="Deng J."/>
            <person name="Jiang H."/>
            <person name="Liu Y."/>
            <person name="Qu J."/>
            <person name="Song X.-Z."/>
            <person name="Zhang L."/>
            <person name="Thornton R."/>
            <person name="Coyle M."/>
            <person name="Francisco L."/>
            <person name="Jackson L."/>
            <person name="Javaid M."/>
            <person name="Korchina V."/>
            <person name="Kovar C."/>
            <person name="Mata R."/>
            <person name="Mathew T."/>
            <person name="Ngo R."/>
            <person name="Nguyen L."/>
            <person name="Nguyen N."/>
            <person name="Okwuonu G."/>
            <person name="Ongeri F."/>
            <person name="Pham C."/>
            <person name="Simmons D."/>
            <person name="Wilczek-Boney K."/>
            <person name="Hale W."/>
            <person name="Jakkamsetti A."/>
            <person name="Pham P."/>
            <person name="Ruth R."/>
            <person name="San Lucas F."/>
            <person name="Warren J."/>
            <person name="Zhang J."/>
            <person name="Zhao Z."/>
            <person name="Zhou C."/>
            <person name="Zhu D."/>
            <person name="Lee S."/>
            <person name="Bess C."/>
            <person name="Blankenburg K."/>
            <person name="Forbes L."/>
            <person name="Fu Q."/>
            <person name="Gubbala S."/>
            <person name="Hirani K."/>
            <person name="Jayaseelan J.C."/>
            <person name="Lara F."/>
            <person name="Munidasa M."/>
            <person name="Palculict T."/>
            <person name="Patil S."/>
            <person name="Pu L.-L."/>
            <person name="Saada N."/>
            <person name="Tang L."/>
            <person name="Weissenberger G."/>
            <person name="Zhu Y."/>
            <person name="Hemphill L."/>
            <person name="Shang Y."/>
            <person name="Youmans B."/>
            <person name="Ayvaz T."/>
            <person name="Ross M."/>
            <person name="Santibanez J."/>
            <person name="Aqrawi P."/>
            <person name="Gross S."/>
            <person name="Joshi V."/>
            <person name="Fowler G."/>
            <person name="Nazareth L."/>
            <person name="Reid J."/>
            <person name="Worley K."/>
            <person name="Petrosino J."/>
            <person name="Highlander S."/>
            <person name="Gibbs R."/>
        </authorList>
    </citation>
    <scope>NUCLEOTIDE SEQUENCE [LARGE SCALE GENOMIC DNA]</scope>
    <source>
        <strain evidence="19 20">DSM 11664</strain>
    </source>
</reference>
<dbReference type="UniPathway" id="UPA00909">
    <property type="reaction ID" value="UER00887"/>
</dbReference>
<evidence type="ECO:0000256" key="4">
    <source>
        <dbReference type="ARBA" id="ARBA00004669"/>
    </source>
</evidence>
<dbReference type="AlphaFoldDB" id="D4YVL7"/>
<accession>D4YVL7</accession>
<dbReference type="Gene3D" id="3.40.50.2020">
    <property type="match status" value="1"/>
</dbReference>
<comment type="subcellular location">
    <subcellularLocation>
        <location evidence="3 16">Cytoplasm</location>
    </subcellularLocation>
</comment>
<dbReference type="CDD" id="cd06223">
    <property type="entry name" value="PRTases_typeI"/>
    <property type="match status" value="1"/>
</dbReference>
<dbReference type="SUPFAM" id="SSF53271">
    <property type="entry name" value="PRTase-like"/>
    <property type="match status" value="1"/>
</dbReference>
<dbReference type="InterPro" id="IPR005904">
    <property type="entry name" value="Hxn_phspho_trans"/>
</dbReference>
<dbReference type="Pfam" id="PF00156">
    <property type="entry name" value="Pribosyltran"/>
    <property type="match status" value="1"/>
</dbReference>
<evidence type="ECO:0000256" key="7">
    <source>
        <dbReference type="ARBA" id="ARBA00022490"/>
    </source>
</evidence>
<evidence type="ECO:0000256" key="5">
    <source>
        <dbReference type="ARBA" id="ARBA00004676"/>
    </source>
</evidence>
<comment type="caution">
    <text evidence="19">The sequence shown here is derived from an EMBL/GenBank/DDBJ whole genome shotgun (WGS) entry which is preliminary data.</text>
</comment>
<keyword evidence="13 16" id="KW-0460">Magnesium</keyword>
<evidence type="ECO:0000256" key="13">
    <source>
        <dbReference type="ARBA" id="ARBA00022842"/>
    </source>
</evidence>
<keyword evidence="12 16" id="KW-0547">Nucleotide-binding</keyword>
<dbReference type="PATRIC" id="fig|585524.9.peg.639"/>
<feature type="coiled-coil region" evidence="17">
    <location>
        <begin position="5"/>
        <end position="32"/>
    </location>
</feature>
<dbReference type="EMBL" id="ADNY01000066">
    <property type="protein sequence ID" value="EFG54813.1"/>
    <property type="molecule type" value="Genomic_DNA"/>
</dbReference>
<dbReference type="eggNOG" id="COG0634">
    <property type="taxonomic scope" value="Bacteria"/>
</dbReference>
<evidence type="ECO:0000256" key="9">
    <source>
        <dbReference type="ARBA" id="ARBA00022679"/>
    </source>
</evidence>
<proteinExistence type="inferred from homology"/>
<evidence type="ECO:0000259" key="18">
    <source>
        <dbReference type="Pfam" id="PF00156"/>
    </source>
</evidence>
<feature type="domain" description="Phosphoribosyltransferase" evidence="18">
    <location>
        <begin position="11"/>
        <end position="158"/>
    </location>
</feature>
<comment type="pathway">
    <text evidence="4 16">Purine metabolism; IMP biosynthesis via salvage pathway; IMP from hypoxanthine: step 1/1.</text>
</comment>
<name>D4YVL7_9LACO</name>
<comment type="pathway">
    <text evidence="5">Purine metabolism; GMP biosynthesis via salvage pathway; GMP from guanine: step 1/1.</text>
</comment>
<comment type="cofactor">
    <cofactor evidence="1 16">
        <name>Mg(2+)</name>
        <dbReference type="ChEBI" id="CHEBI:18420"/>
    </cofactor>
</comment>
<evidence type="ECO:0000256" key="10">
    <source>
        <dbReference type="ARBA" id="ARBA00022723"/>
    </source>
</evidence>
<evidence type="ECO:0000256" key="16">
    <source>
        <dbReference type="RuleBase" id="RU364099"/>
    </source>
</evidence>
<dbReference type="GO" id="GO:0032264">
    <property type="term" value="P:IMP salvage"/>
    <property type="evidence" value="ECO:0007669"/>
    <property type="project" value="UniProtKB-UniPathway"/>
</dbReference>
<dbReference type="GO" id="GO:0006166">
    <property type="term" value="P:purine ribonucleoside salvage"/>
    <property type="evidence" value="ECO:0007669"/>
    <property type="project" value="UniProtKB-KW"/>
</dbReference>
<keyword evidence="20" id="KW-1185">Reference proteome</keyword>
<keyword evidence="17" id="KW-0175">Coiled coil</keyword>
<evidence type="ECO:0000256" key="12">
    <source>
        <dbReference type="ARBA" id="ARBA00022741"/>
    </source>
</evidence>
<dbReference type="GO" id="GO:0052657">
    <property type="term" value="F:guanine phosphoribosyltransferase activity"/>
    <property type="evidence" value="ECO:0007669"/>
    <property type="project" value="RHEA"/>
</dbReference>
<comment type="similarity">
    <text evidence="6 16">Belongs to the purine/pyrimidine phosphoribosyltransferase family.</text>
</comment>
<dbReference type="RefSeq" id="WP_006352727.1">
    <property type="nucleotide sequence ID" value="NZ_ADNY01000066.1"/>
</dbReference>
<comment type="catalytic activity">
    <reaction evidence="15">
        <text>IMP + diphosphate = hypoxanthine + 5-phospho-alpha-D-ribose 1-diphosphate</text>
        <dbReference type="Rhea" id="RHEA:17973"/>
        <dbReference type="ChEBI" id="CHEBI:17368"/>
        <dbReference type="ChEBI" id="CHEBI:33019"/>
        <dbReference type="ChEBI" id="CHEBI:58017"/>
        <dbReference type="ChEBI" id="CHEBI:58053"/>
        <dbReference type="EC" id="2.4.2.8"/>
    </reaction>
    <physiologicalReaction direction="right-to-left" evidence="15">
        <dbReference type="Rhea" id="RHEA:17975"/>
    </physiologicalReaction>
</comment>
<dbReference type="Proteomes" id="UP000004069">
    <property type="component" value="Unassembled WGS sequence"/>
</dbReference>
<dbReference type="GO" id="GO:0046100">
    <property type="term" value="P:hypoxanthine metabolic process"/>
    <property type="evidence" value="ECO:0007669"/>
    <property type="project" value="TreeGrafter"/>
</dbReference>
<evidence type="ECO:0000313" key="20">
    <source>
        <dbReference type="Proteomes" id="UP000004069"/>
    </source>
</evidence>
<dbReference type="PANTHER" id="PTHR43340:SF1">
    <property type="entry name" value="HYPOXANTHINE PHOSPHORIBOSYLTRANSFERASE"/>
    <property type="match status" value="1"/>
</dbReference>
<dbReference type="NCBIfam" id="TIGR01203">
    <property type="entry name" value="HGPRTase"/>
    <property type="match status" value="1"/>
</dbReference>
<organism evidence="19 20">
    <name type="scientific">Lactobacillus amylolyticus DSM 11664</name>
    <dbReference type="NCBI Taxonomy" id="585524"/>
    <lineage>
        <taxon>Bacteria</taxon>
        <taxon>Bacillati</taxon>
        <taxon>Bacillota</taxon>
        <taxon>Bacilli</taxon>
        <taxon>Lactobacillales</taxon>
        <taxon>Lactobacillaceae</taxon>
        <taxon>Lactobacillus</taxon>
    </lineage>
</organism>
<evidence type="ECO:0000256" key="14">
    <source>
        <dbReference type="ARBA" id="ARBA00048811"/>
    </source>
</evidence>
<keyword evidence="10 16" id="KW-0479">Metal-binding</keyword>
<evidence type="ECO:0000256" key="6">
    <source>
        <dbReference type="ARBA" id="ARBA00008391"/>
    </source>
</evidence>
<evidence type="ECO:0000256" key="17">
    <source>
        <dbReference type="SAM" id="Coils"/>
    </source>
</evidence>
<dbReference type="InterPro" id="IPR029057">
    <property type="entry name" value="PRTase-like"/>
</dbReference>
<keyword evidence="11 16" id="KW-0660">Purine salvage</keyword>
<dbReference type="FunFam" id="3.40.50.2020:FF:000006">
    <property type="entry name" value="Hypoxanthine phosphoribosyltransferase"/>
    <property type="match status" value="1"/>
</dbReference>
<dbReference type="UniPathway" id="UPA00591">
    <property type="reaction ID" value="UER00648"/>
</dbReference>
<dbReference type="STRING" id="83683.B1745_05265"/>
<dbReference type="EC" id="2.4.2.8" evidence="16"/>
<dbReference type="GO" id="GO:0004422">
    <property type="term" value="F:hypoxanthine phosphoribosyltransferase activity"/>
    <property type="evidence" value="ECO:0007669"/>
    <property type="project" value="InterPro"/>
</dbReference>
<evidence type="ECO:0000256" key="3">
    <source>
        <dbReference type="ARBA" id="ARBA00004496"/>
    </source>
</evidence>
<protein>
    <recommendedName>
        <fullName evidence="16">Hypoxanthine phosphoribosyltransferase</fullName>
        <ecNumber evidence="16">2.4.2.8</ecNumber>
    </recommendedName>
</protein>
<evidence type="ECO:0000256" key="1">
    <source>
        <dbReference type="ARBA" id="ARBA00001946"/>
    </source>
</evidence>